<reference evidence="1" key="1">
    <citation type="journal article" date="2014" name="Front. Microbiol.">
        <title>High frequency of phylogenetically diverse reductive dehalogenase-homologous genes in deep subseafloor sedimentary metagenomes.</title>
        <authorList>
            <person name="Kawai M."/>
            <person name="Futagami T."/>
            <person name="Toyoda A."/>
            <person name="Takaki Y."/>
            <person name="Nishi S."/>
            <person name="Hori S."/>
            <person name="Arai W."/>
            <person name="Tsubouchi T."/>
            <person name="Morono Y."/>
            <person name="Uchiyama I."/>
            <person name="Ito T."/>
            <person name="Fujiyama A."/>
            <person name="Inagaki F."/>
            <person name="Takami H."/>
        </authorList>
    </citation>
    <scope>NUCLEOTIDE SEQUENCE</scope>
    <source>
        <strain evidence="1">Expedition CK06-06</strain>
    </source>
</reference>
<feature type="non-terminal residue" evidence="1">
    <location>
        <position position="42"/>
    </location>
</feature>
<feature type="non-terminal residue" evidence="1">
    <location>
        <position position="1"/>
    </location>
</feature>
<dbReference type="EMBL" id="BART01042114">
    <property type="protein sequence ID" value="GAH20637.1"/>
    <property type="molecule type" value="Genomic_DNA"/>
</dbReference>
<comment type="caution">
    <text evidence="1">The sequence shown here is derived from an EMBL/GenBank/DDBJ whole genome shotgun (WGS) entry which is preliminary data.</text>
</comment>
<gene>
    <name evidence="1" type="ORF">S01H4_67200</name>
</gene>
<accession>X1DKC0</accession>
<dbReference type="AlphaFoldDB" id="X1DKC0"/>
<evidence type="ECO:0000313" key="1">
    <source>
        <dbReference type="EMBL" id="GAH20637.1"/>
    </source>
</evidence>
<organism evidence="1">
    <name type="scientific">marine sediment metagenome</name>
    <dbReference type="NCBI Taxonomy" id="412755"/>
    <lineage>
        <taxon>unclassified sequences</taxon>
        <taxon>metagenomes</taxon>
        <taxon>ecological metagenomes</taxon>
    </lineage>
</organism>
<protein>
    <submittedName>
        <fullName evidence="1">Uncharacterized protein</fullName>
    </submittedName>
</protein>
<name>X1DKC0_9ZZZZ</name>
<proteinExistence type="predicted"/>
<sequence length="42" mass="4799">NPGDLMNMIFCQETGDQLQEVNTWWTATTEWIDKISIVADLA</sequence>